<dbReference type="Gene3D" id="3.30.70.330">
    <property type="match status" value="1"/>
</dbReference>
<protein>
    <recommendedName>
        <fullName evidence="3">RRM domain-containing protein</fullName>
    </recommendedName>
</protein>
<name>A0A1J8PLP1_9AGAM</name>
<dbReference type="AlphaFoldDB" id="A0A1J8PLP1"/>
<evidence type="ECO:0000313" key="1">
    <source>
        <dbReference type="EMBL" id="OJA09439.1"/>
    </source>
</evidence>
<proteinExistence type="predicted"/>
<sequence>MNVQSDAVASSIADRMGIAKVDILNPESDNATVKLALAETHVIQETKSYLESQGVILSLFSSRARSDTSTLVKNILYGTTTEQIREMFEVHGEPSRAVVPPAGTMVVVESVHADEAAKAFRAVTYGRLGDSIIYLERSPMGMSQETNDGADENSRTVTSTAVKPMTIAGQDEPAFSAGTNWFAKNLAFITTVERLTQVFRHSQYCWIFLPPSSTLARKQVFGSVKAERAPIFLTEDVLDHFTIGNGRSSPTGTTAPRASSHLALLAMVDCWAHLNIQPFDHLDLVATPSFRMWIGVAEYLLRSTERLDAAIRSAVYDVTLRSDDLEFVAAACGWSKCVVREL</sequence>
<dbReference type="STRING" id="180088.A0A1J8PLP1"/>
<evidence type="ECO:0000313" key="2">
    <source>
        <dbReference type="Proteomes" id="UP000183567"/>
    </source>
</evidence>
<dbReference type="EMBL" id="LVVM01005923">
    <property type="protein sequence ID" value="OJA09439.1"/>
    <property type="molecule type" value="Genomic_DNA"/>
</dbReference>
<comment type="caution">
    <text evidence="1">The sequence shown here is derived from an EMBL/GenBank/DDBJ whole genome shotgun (WGS) entry which is preliminary data.</text>
</comment>
<dbReference type="Proteomes" id="UP000183567">
    <property type="component" value="Unassembled WGS sequence"/>
</dbReference>
<keyword evidence="2" id="KW-1185">Reference proteome</keyword>
<dbReference type="OrthoDB" id="439639at2759"/>
<reference evidence="1 2" key="1">
    <citation type="submission" date="2016-03" db="EMBL/GenBank/DDBJ databases">
        <title>Comparative genomics of the ectomycorrhizal sister species Rhizopogon vinicolor and Rhizopogon vesiculosus (Basidiomycota: Boletales) reveals a divergence of the mating type B locus.</title>
        <authorList>
            <person name="Mujic A.B."/>
            <person name="Kuo A."/>
            <person name="Tritt A."/>
            <person name="Lipzen A."/>
            <person name="Chen C."/>
            <person name="Johnson J."/>
            <person name="Sharma A."/>
            <person name="Barry K."/>
            <person name="Grigoriev I.V."/>
            <person name="Spatafora J.W."/>
        </authorList>
    </citation>
    <scope>NUCLEOTIDE SEQUENCE [LARGE SCALE GENOMIC DNA]</scope>
    <source>
        <strain evidence="1 2">AM-OR11-056</strain>
    </source>
</reference>
<dbReference type="SUPFAM" id="SSF54928">
    <property type="entry name" value="RNA-binding domain, RBD"/>
    <property type="match status" value="1"/>
</dbReference>
<dbReference type="Gene3D" id="1.10.3660.10">
    <property type="entry name" value="6-phosphogluconate dehydrogenase C-terminal like domain"/>
    <property type="match status" value="1"/>
</dbReference>
<dbReference type="InterPro" id="IPR012677">
    <property type="entry name" value="Nucleotide-bd_a/b_plait_sf"/>
</dbReference>
<dbReference type="InterPro" id="IPR035979">
    <property type="entry name" value="RBD_domain_sf"/>
</dbReference>
<organism evidence="1 2">
    <name type="scientific">Rhizopogon vesiculosus</name>
    <dbReference type="NCBI Taxonomy" id="180088"/>
    <lineage>
        <taxon>Eukaryota</taxon>
        <taxon>Fungi</taxon>
        <taxon>Dikarya</taxon>
        <taxon>Basidiomycota</taxon>
        <taxon>Agaricomycotina</taxon>
        <taxon>Agaricomycetes</taxon>
        <taxon>Agaricomycetidae</taxon>
        <taxon>Boletales</taxon>
        <taxon>Suillineae</taxon>
        <taxon>Rhizopogonaceae</taxon>
        <taxon>Rhizopogon</taxon>
    </lineage>
</organism>
<dbReference type="GO" id="GO:0003676">
    <property type="term" value="F:nucleic acid binding"/>
    <property type="evidence" value="ECO:0007669"/>
    <property type="project" value="InterPro"/>
</dbReference>
<evidence type="ECO:0008006" key="3">
    <source>
        <dbReference type="Google" id="ProtNLM"/>
    </source>
</evidence>
<gene>
    <name evidence="1" type="ORF">AZE42_02619</name>
</gene>
<accession>A0A1J8PLP1</accession>